<dbReference type="InterPro" id="IPR051257">
    <property type="entry name" value="Diverse_CBS-Domain"/>
</dbReference>
<dbReference type="PROSITE" id="PS51371">
    <property type="entry name" value="CBS"/>
    <property type="match status" value="2"/>
</dbReference>
<dbReference type="InterPro" id="IPR000644">
    <property type="entry name" value="CBS_dom"/>
</dbReference>
<dbReference type="EMBL" id="JANYMP010000036">
    <property type="protein sequence ID" value="MCS7483682.1"/>
    <property type="molecule type" value="Genomic_DNA"/>
</dbReference>
<dbReference type="SMART" id="SM00116">
    <property type="entry name" value="CBS"/>
    <property type="match status" value="2"/>
</dbReference>
<dbReference type="Pfam" id="PF00571">
    <property type="entry name" value="CBS"/>
    <property type="match status" value="2"/>
</dbReference>
<evidence type="ECO:0000313" key="5">
    <source>
        <dbReference type="Proteomes" id="UP001141259"/>
    </source>
</evidence>
<gene>
    <name evidence="4" type="ORF">NZH93_43160</name>
</gene>
<dbReference type="Gene3D" id="3.10.580.10">
    <property type="entry name" value="CBS-domain"/>
    <property type="match status" value="1"/>
</dbReference>
<feature type="domain" description="CBS" evidence="3">
    <location>
        <begin position="7"/>
        <end position="65"/>
    </location>
</feature>
<name>A0A9X2VX01_9PSEU</name>
<keyword evidence="5" id="KW-1185">Reference proteome</keyword>
<dbReference type="PANTHER" id="PTHR43080">
    <property type="entry name" value="CBS DOMAIN-CONTAINING PROTEIN CBSX3, MITOCHONDRIAL"/>
    <property type="match status" value="1"/>
</dbReference>
<dbReference type="PANTHER" id="PTHR43080:SF2">
    <property type="entry name" value="CBS DOMAIN-CONTAINING PROTEIN"/>
    <property type="match status" value="1"/>
</dbReference>
<reference evidence="4" key="1">
    <citation type="submission" date="2022-08" db="EMBL/GenBank/DDBJ databases">
        <authorList>
            <person name="Tistechok S."/>
            <person name="Samborskyy M."/>
            <person name="Roman I."/>
        </authorList>
    </citation>
    <scope>NUCLEOTIDE SEQUENCE</scope>
    <source>
        <strain evidence="4">DSM 103496</strain>
    </source>
</reference>
<organism evidence="4 5">
    <name type="scientific">Umezawaea endophytica</name>
    <dbReference type="NCBI Taxonomy" id="1654476"/>
    <lineage>
        <taxon>Bacteria</taxon>
        <taxon>Bacillati</taxon>
        <taxon>Actinomycetota</taxon>
        <taxon>Actinomycetes</taxon>
        <taxon>Pseudonocardiales</taxon>
        <taxon>Pseudonocardiaceae</taxon>
        <taxon>Umezawaea</taxon>
    </lineage>
</organism>
<proteinExistence type="predicted"/>
<dbReference type="SUPFAM" id="SSF54631">
    <property type="entry name" value="CBS-domain pair"/>
    <property type="match status" value="1"/>
</dbReference>
<protein>
    <submittedName>
        <fullName evidence="4">CBS domain-containing protein</fullName>
    </submittedName>
</protein>
<dbReference type="Proteomes" id="UP001141259">
    <property type="component" value="Unassembled WGS sequence"/>
</dbReference>
<dbReference type="InterPro" id="IPR046342">
    <property type="entry name" value="CBS_dom_sf"/>
</dbReference>
<evidence type="ECO:0000256" key="1">
    <source>
        <dbReference type="ARBA" id="ARBA00023122"/>
    </source>
</evidence>
<feature type="domain" description="CBS" evidence="3">
    <location>
        <begin position="84"/>
        <end position="140"/>
    </location>
</feature>
<evidence type="ECO:0000259" key="3">
    <source>
        <dbReference type="PROSITE" id="PS51371"/>
    </source>
</evidence>
<comment type="caution">
    <text evidence="4">The sequence shown here is derived from an EMBL/GenBank/DDBJ whole genome shotgun (WGS) entry which is preliminary data.</text>
</comment>
<sequence length="204" mass="22080">MRAEDIMSSPVVTVRPDTPVKAAIGLITSHGYTALPVVEDDDRLVGIVTEADLVRDRVIRDPRTLIWRDEAPTSPPPQTVGEVMTAPAIAVRRSADAAEVAKVLLDKRIRCAPVVDGAELVGIISRRDLLATLARDDLAIVADVRRVLAKYGGHGRWVVSVQDGVVVVVDEFDNHDDRHVAAVLAQSVPGVQAVTVRSRHDEKV</sequence>
<accession>A0A9X2VX01</accession>
<dbReference type="RefSeq" id="WP_259629135.1">
    <property type="nucleotide sequence ID" value="NZ_JANYMP010000036.1"/>
</dbReference>
<evidence type="ECO:0000256" key="2">
    <source>
        <dbReference type="PROSITE-ProRule" id="PRU00703"/>
    </source>
</evidence>
<keyword evidence="1 2" id="KW-0129">CBS domain</keyword>
<dbReference type="CDD" id="cd04586">
    <property type="entry name" value="CBS_pair_BON_assoc"/>
    <property type="match status" value="1"/>
</dbReference>
<dbReference type="AlphaFoldDB" id="A0A9X2VX01"/>
<evidence type="ECO:0000313" key="4">
    <source>
        <dbReference type="EMBL" id="MCS7483682.1"/>
    </source>
</evidence>